<reference evidence="2" key="1">
    <citation type="submission" date="2016-10" db="EMBL/GenBank/DDBJ databases">
        <authorList>
            <person name="Varghese N."/>
            <person name="Submissions S."/>
        </authorList>
    </citation>
    <scope>NUCLEOTIDE SEQUENCE [LARGE SCALE GENOMIC DNA]</scope>
    <source>
        <strain evidence="2">CGMCC 1.6854</strain>
    </source>
</reference>
<dbReference type="Gene3D" id="3.50.50.60">
    <property type="entry name" value="FAD/NAD(P)-binding domain"/>
    <property type="match status" value="1"/>
</dbReference>
<gene>
    <name evidence="1" type="ORF">SAMN04488137_3893</name>
</gene>
<dbReference type="SUPFAM" id="SSF51905">
    <property type="entry name" value="FAD/NAD(P)-binding domain"/>
    <property type="match status" value="1"/>
</dbReference>
<dbReference type="PANTHER" id="PTHR43422">
    <property type="entry name" value="THIAMINE THIAZOLE SYNTHASE"/>
    <property type="match status" value="1"/>
</dbReference>
<proteinExistence type="predicted"/>
<accession>A0A1H0A3P5</accession>
<dbReference type="STRING" id="459525.SAMN04488137_3893"/>
<name>A0A1H0A3P5_9BACL</name>
<keyword evidence="2" id="KW-1185">Reference proteome</keyword>
<evidence type="ECO:0000313" key="1">
    <source>
        <dbReference type="EMBL" id="SDN27864.1"/>
    </source>
</evidence>
<organism evidence="1 2">
    <name type="scientific">Fictibacillus solisalsi</name>
    <dbReference type="NCBI Taxonomy" id="459525"/>
    <lineage>
        <taxon>Bacteria</taxon>
        <taxon>Bacillati</taxon>
        <taxon>Bacillota</taxon>
        <taxon>Bacilli</taxon>
        <taxon>Bacillales</taxon>
        <taxon>Fictibacillaceae</taxon>
        <taxon>Fictibacillus</taxon>
    </lineage>
</organism>
<dbReference type="Proteomes" id="UP000199544">
    <property type="component" value="Unassembled WGS sequence"/>
</dbReference>
<sequence>MMKNLKTGLVIGGSIGGLLAARVLSDFCSKVLIVEKDTFPDGPEHRNGTPQAFHPHRITPRGKAIIDRFFPDYEQDLVSHGAPSSLNKIIHQHNQFGTMVSPYPRNDIKFSRAVLEYVIRERVRKIDNIHFLQKHDVLSLTASSETDRITGVLARDRETDLSPFPIEADLVIDTSGRTSKLSQWLVDLGFTVPLPDKMTANIGYSTRRYKLPPGKEHLADKWDAVNVGGTPGKTFLGAFSFIENQVAETILYRPDGVFPPSDPDQFEREIGRLPSPLISELISGLEPITPPKGFRVPCLFRHHFDQMVNWPPGLLVLGDAYSNFDPIFGQGMTVAAIEAELLYKELGRNDSDPPKTGFERTMLKKFQHVIEAAWWLNCAADLRWEGVGYEGAQPLKGIEFGQTYMDFYLKYATEKQDWKLYGLYWAVNTLSVSPKAIFNPEMVQIVLSSSPSGQNELDQLKNGNSLENALRDILPDFSEEIFAPEKMNKLEVRREN</sequence>
<evidence type="ECO:0000313" key="2">
    <source>
        <dbReference type="Proteomes" id="UP000199544"/>
    </source>
</evidence>
<dbReference type="PANTHER" id="PTHR43422:SF3">
    <property type="entry name" value="THIAMINE THIAZOLE SYNTHASE"/>
    <property type="match status" value="1"/>
</dbReference>
<dbReference type="AlphaFoldDB" id="A0A1H0A3P5"/>
<dbReference type="InterPro" id="IPR036188">
    <property type="entry name" value="FAD/NAD-bd_sf"/>
</dbReference>
<protein>
    <submittedName>
        <fullName evidence="1">2-polyprenyl-6-methoxyphenol hydroxylase</fullName>
    </submittedName>
</protein>
<dbReference type="EMBL" id="FNHW01000002">
    <property type="protein sequence ID" value="SDN27864.1"/>
    <property type="molecule type" value="Genomic_DNA"/>
</dbReference>